<keyword evidence="9" id="KW-0811">Translocation</keyword>
<dbReference type="CDD" id="cd21452">
    <property type="entry name" value="DLC-like_DYNLL1_DYNLL2"/>
    <property type="match status" value="1"/>
</dbReference>
<keyword evidence="12 15" id="KW-0505">Motor protein</keyword>
<dbReference type="GO" id="GO:0051292">
    <property type="term" value="P:nuclear pore complex assembly"/>
    <property type="evidence" value="ECO:0007669"/>
    <property type="project" value="EnsemblFungi"/>
</dbReference>
<evidence type="ECO:0000256" key="8">
    <source>
        <dbReference type="ARBA" id="ARBA00022927"/>
    </source>
</evidence>
<evidence type="ECO:0000256" key="9">
    <source>
        <dbReference type="ARBA" id="ARBA00023010"/>
    </source>
</evidence>
<dbReference type="InterPro" id="IPR001372">
    <property type="entry name" value="Dynein_light_chain_typ-1/2"/>
</dbReference>
<keyword evidence="13 15" id="KW-0206">Cytoskeleton</keyword>
<dbReference type="eggNOG" id="KOG3430">
    <property type="taxonomic scope" value="Eukaryota"/>
</dbReference>
<keyword evidence="10 15" id="KW-0243">Dynein</keyword>
<dbReference type="PANTHER" id="PTHR11886:SF35">
    <property type="entry name" value="DYNEIN LIGHT CHAIN"/>
    <property type="match status" value="1"/>
</dbReference>
<evidence type="ECO:0000256" key="14">
    <source>
        <dbReference type="ARBA" id="ARBA00023242"/>
    </source>
</evidence>
<accession>C4R375</accession>
<evidence type="ECO:0000256" key="13">
    <source>
        <dbReference type="ARBA" id="ARBA00023212"/>
    </source>
</evidence>
<dbReference type="HOGENOM" id="CLU_070944_4_0_1"/>
<dbReference type="GO" id="GO:1990429">
    <property type="term" value="C:peroxisomal importomer complex"/>
    <property type="evidence" value="ECO:0007669"/>
    <property type="project" value="EnsemblFungi"/>
</dbReference>
<dbReference type="FunFam" id="3.30.740.10:FF:000005">
    <property type="entry name" value="Dynein light chain"/>
    <property type="match status" value="1"/>
</dbReference>
<dbReference type="InterPro" id="IPR019763">
    <property type="entry name" value="Dynein_light_1/2_CS"/>
</dbReference>
<keyword evidence="5 15" id="KW-0963">Cytoplasm</keyword>
<reference evidence="16 17" key="1">
    <citation type="journal article" date="2009" name="Nat. Biotechnol.">
        <title>Genome sequence of the recombinant protein production host Pichia pastoris.</title>
        <authorList>
            <person name="De Schutter K."/>
            <person name="Lin Y.C."/>
            <person name="Tiels P."/>
            <person name="Van Hecke A."/>
            <person name="Glinka S."/>
            <person name="Weber-Lehmann J."/>
            <person name="Rouze P."/>
            <person name="Van de Peer Y."/>
            <person name="Callewaert N."/>
        </authorList>
    </citation>
    <scope>NUCLEOTIDE SEQUENCE [LARGE SCALE GENOMIC DNA]</scope>
    <source>
        <strain evidence="17">GS115 / ATCC 20864</strain>
    </source>
</reference>
<comment type="subunit">
    <text evidence="15">Cytoplasmic dynein consists of two catalytic heavy chains (HCs) and a number of non-catalytic subunits which present intermediate chains (ICs), light intermediate chains (LICs) and light chains (LCs).</text>
</comment>
<dbReference type="AlphaFoldDB" id="C4R375"/>
<dbReference type="FunCoup" id="C4R375">
    <property type="interactions" value="685"/>
</dbReference>
<dbReference type="SMR" id="C4R375"/>
<dbReference type="Proteomes" id="UP000000314">
    <property type="component" value="Chromosome 3"/>
</dbReference>
<gene>
    <name evidence="16" type="ordered locus">PAS_chr3_1140</name>
</gene>
<evidence type="ECO:0000256" key="11">
    <source>
        <dbReference type="ARBA" id="ARBA00023132"/>
    </source>
</evidence>
<evidence type="ECO:0000256" key="3">
    <source>
        <dbReference type="ARBA" id="ARBA00010156"/>
    </source>
</evidence>
<evidence type="ECO:0000256" key="1">
    <source>
        <dbReference type="ARBA" id="ARBA00004245"/>
    </source>
</evidence>
<dbReference type="GO" id="GO:0030473">
    <property type="term" value="P:nuclear migration along microtubule"/>
    <property type="evidence" value="ECO:0007669"/>
    <property type="project" value="EnsemblFungi"/>
</dbReference>
<dbReference type="STRING" id="644223.C4R375"/>
<dbReference type="InParanoid" id="C4R375"/>
<keyword evidence="14" id="KW-0539">Nucleus</keyword>
<evidence type="ECO:0000256" key="15">
    <source>
        <dbReference type="RuleBase" id="RU365010"/>
    </source>
</evidence>
<dbReference type="Pfam" id="PF01221">
    <property type="entry name" value="Dynein_light"/>
    <property type="match status" value="1"/>
</dbReference>
<proteinExistence type="inferred from homology"/>
<dbReference type="GO" id="GO:0005881">
    <property type="term" value="C:cytoplasmic microtubule"/>
    <property type="evidence" value="ECO:0007669"/>
    <property type="project" value="EnsemblFungi"/>
</dbReference>
<dbReference type="KEGG" id="ppa:PAS_chr3_1140"/>
<dbReference type="GO" id="GO:0015031">
    <property type="term" value="P:protein transport"/>
    <property type="evidence" value="ECO:0007669"/>
    <property type="project" value="UniProtKB-KW"/>
</dbReference>
<dbReference type="InterPro" id="IPR037177">
    <property type="entry name" value="DLC_sf"/>
</dbReference>
<keyword evidence="6 15" id="KW-0493">Microtubule</keyword>
<dbReference type="SMART" id="SM01375">
    <property type="entry name" value="Dynein_light"/>
    <property type="match status" value="1"/>
</dbReference>
<evidence type="ECO:0000256" key="6">
    <source>
        <dbReference type="ARBA" id="ARBA00022701"/>
    </source>
</evidence>
<dbReference type="Gene3D" id="3.30.740.10">
    <property type="entry name" value="Protein Inhibitor Of Neuronal Nitric Oxide Synthase"/>
    <property type="match status" value="1"/>
</dbReference>
<evidence type="ECO:0000256" key="4">
    <source>
        <dbReference type="ARBA" id="ARBA00022448"/>
    </source>
</evidence>
<dbReference type="OMA" id="THEKGHF"/>
<comment type="subcellular location">
    <subcellularLocation>
        <location evidence="1 15">Cytoplasm</location>
        <location evidence="1 15">Cytoskeleton</location>
    </subcellularLocation>
    <subcellularLocation>
        <location evidence="2">Nucleus</location>
        <location evidence="2">Nuclear pore complex</location>
    </subcellularLocation>
</comment>
<organism evidence="16 17">
    <name type="scientific">Komagataella phaffii (strain GS115 / ATCC 20864)</name>
    <name type="common">Yeast</name>
    <name type="synonym">Pichia pastoris</name>
    <dbReference type="NCBI Taxonomy" id="644223"/>
    <lineage>
        <taxon>Eukaryota</taxon>
        <taxon>Fungi</taxon>
        <taxon>Dikarya</taxon>
        <taxon>Ascomycota</taxon>
        <taxon>Saccharomycotina</taxon>
        <taxon>Pichiomycetes</taxon>
        <taxon>Pichiales</taxon>
        <taxon>Pichiaceae</taxon>
        <taxon>Komagataella</taxon>
    </lineage>
</organism>
<keyword evidence="11" id="KW-0906">Nuclear pore complex</keyword>
<dbReference type="GO" id="GO:0005868">
    <property type="term" value="C:cytoplasmic dynein complex"/>
    <property type="evidence" value="ECO:0007669"/>
    <property type="project" value="EnsemblFungi"/>
</dbReference>
<sequence length="98" mass="11199">MSSKNREEDIPKEQPLLKAADISEDIQARVFEVAQDALQKYTLEKEIASFIKKEMDQLYGHTWHCIVGKSFGSYVSHESGGFVYFYIGSIAFLVFKTI</sequence>
<dbReference type="PROSITE" id="PS01239">
    <property type="entry name" value="DYNEIN_LIGHT_1"/>
    <property type="match status" value="1"/>
</dbReference>
<evidence type="ECO:0000313" key="17">
    <source>
        <dbReference type="Proteomes" id="UP000000314"/>
    </source>
</evidence>
<evidence type="ECO:0000256" key="5">
    <source>
        <dbReference type="ARBA" id="ARBA00022490"/>
    </source>
</evidence>
<comment type="similarity">
    <text evidence="3 15">Belongs to the dynein light chain family.</text>
</comment>
<dbReference type="GO" id="GO:0040001">
    <property type="term" value="P:establishment of mitotic spindle localization"/>
    <property type="evidence" value="ECO:0007669"/>
    <property type="project" value="EnsemblFungi"/>
</dbReference>
<dbReference type="RefSeq" id="XP_002493388.1">
    <property type="nucleotide sequence ID" value="XM_002493343.1"/>
</dbReference>
<keyword evidence="7" id="KW-0509">mRNA transport</keyword>
<dbReference type="GO" id="GO:0005643">
    <property type="term" value="C:nuclear pore"/>
    <property type="evidence" value="ECO:0007669"/>
    <property type="project" value="UniProtKB-SubCell"/>
</dbReference>
<dbReference type="OrthoDB" id="10033309at2759"/>
<dbReference type="SUPFAM" id="SSF54648">
    <property type="entry name" value="DLC"/>
    <property type="match status" value="1"/>
</dbReference>
<dbReference type="GO" id="GO:0045505">
    <property type="term" value="F:dynein intermediate chain binding"/>
    <property type="evidence" value="ECO:0007669"/>
    <property type="project" value="TreeGrafter"/>
</dbReference>
<dbReference type="GeneID" id="8200172"/>
<protein>
    <recommendedName>
        <fullName evidence="15">Dynein light chain</fullName>
    </recommendedName>
</protein>
<evidence type="ECO:0000256" key="12">
    <source>
        <dbReference type="ARBA" id="ARBA00023175"/>
    </source>
</evidence>
<comment type="function">
    <text evidence="15">Acts as one of several non-catalytic accessory components of the cytoplasmic dynein complex that are thought to be involved in linking dynein to cargos and to adapter proteins that regulate dynein function. Cytoplasmic dynein acts as a motor for the intracellular retrograde motility of vesicles and organelles along microtubules. May play a role in changing or maintaining the spatial distribution of cytoskeletal structures.</text>
</comment>
<dbReference type="GO" id="GO:0051028">
    <property type="term" value="P:mRNA transport"/>
    <property type="evidence" value="ECO:0007669"/>
    <property type="project" value="UniProtKB-KW"/>
</dbReference>
<keyword evidence="4 15" id="KW-0813">Transport</keyword>
<keyword evidence="17" id="KW-1185">Reference proteome</keyword>
<dbReference type="EMBL" id="FN392321">
    <property type="protein sequence ID" value="CAY71209.1"/>
    <property type="molecule type" value="Genomic_DNA"/>
</dbReference>
<dbReference type="PANTHER" id="PTHR11886">
    <property type="entry name" value="DYNEIN LIGHT CHAIN"/>
    <property type="match status" value="1"/>
</dbReference>
<evidence type="ECO:0000313" key="16">
    <source>
        <dbReference type="EMBL" id="CAY71209.1"/>
    </source>
</evidence>
<evidence type="ECO:0000256" key="10">
    <source>
        <dbReference type="ARBA" id="ARBA00023017"/>
    </source>
</evidence>
<keyword evidence="8" id="KW-0653">Protein transport</keyword>
<dbReference type="GO" id="GO:0008574">
    <property type="term" value="F:plus-end-directed microtubule motor activity"/>
    <property type="evidence" value="ECO:0007669"/>
    <property type="project" value="EnsemblFungi"/>
</dbReference>
<name>C4R375_KOMPG</name>
<evidence type="ECO:0000256" key="2">
    <source>
        <dbReference type="ARBA" id="ARBA00004567"/>
    </source>
</evidence>
<evidence type="ECO:0000256" key="7">
    <source>
        <dbReference type="ARBA" id="ARBA00022816"/>
    </source>
</evidence>